<dbReference type="PANTHER" id="PTHR11346:SF176">
    <property type="entry name" value="32 KDA BETA-GALACTOSIDE-BINDING LECTIN LEC-3"/>
    <property type="match status" value="1"/>
</dbReference>
<dbReference type="PANTHER" id="PTHR11346">
    <property type="entry name" value="GALECTIN"/>
    <property type="match status" value="1"/>
</dbReference>
<dbReference type="CDD" id="cd00070">
    <property type="entry name" value="GLECT"/>
    <property type="match status" value="1"/>
</dbReference>
<accession>A0AAV5SQK0</accession>
<gene>
    <name evidence="4" type="ORF">PENTCL1PPCAC_7588</name>
</gene>
<reference evidence="4" key="1">
    <citation type="submission" date="2023-10" db="EMBL/GenBank/DDBJ databases">
        <title>Genome assembly of Pristionchus species.</title>
        <authorList>
            <person name="Yoshida K."/>
            <person name="Sommer R.J."/>
        </authorList>
    </citation>
    <scope>NUCLEOTIDE SEQUENCE</scope>
    <source>
        <strain evidence="4">RS0144</strain>
    </source>
</reference>
<dbReference type="PROSITE" id="PS51304">
    <property type="entry name" value="GALECTIN"/>
    <property type="match status" value="1"/>
</dbReference>
<sequence>GNLSLSRMMIDFLLKNGDIALRFTPNFKYGTVVLTSAKGGQWATDGKTLSIDPFKRKTRFEVAFTRDHCAFQIYVDGTHYATFPHRFPPSEIVRIQVQWMNNIDIQIK</sequence>
<feature type="domain" description="Galectin" evidence="3">
    <location>
        <begin position="1"/>
        <end position="108"/>
    </location>
</feature>
<dbReference type="SMART" id="SM00908">
    <property type="entry name" value="Gal-bind_lectin"/>
    <property type="match status" value="1"/>
</dbReference>
<dbReference type="EMBL" id="BTSX01000002">
    <property type="protein sequence ID" value="GMS85413.1"/>
    <property type="molecule type" value="Genomic_DNA"/>
</dbReference>
<feature type="non-terminal residue" evidence="4">
    <location>
        <position position="1"/>
    </location>
</feature>
<organism evidence="4 5">
    <name type="scientific">Pristionchus entomophagus</name>
    <dbReference type="NCBI Taxonomy" id="358040"/>
    <lineage>
        <taxon>Eukaryota</taxon>
        <taxon>Metazoa</taxon>
        <taxon>Ecdysozoa</taxon>
        <taxon>Nematoda</taxon>
        <taxon>Chromadorea</taxon>
        <taxon>Rhabditida</taxon>
        <taxon>Rhabditina</taxon>
        <taxon>Diplogasteromorpha</taxon>
        <taxon>Diplogasteroidea</taxon>
        <taxon>Neodiplogasteridae</taxon>
        <taxon>Pristionchus</taxon>
    </lineage>
</organism>
<dbReference type="Gene3D" id="2.60.120.200">
    <property type="match status" value="1"/>
</dbReference>
<comment type="caution">
    <text evidence="4">The sequence shown here is derived from an EMBL/GenBank/DDBJ whole genome shotgun (WGS) entry which is preliminary data.</text>
</comment>
<dbReference type="SMART" id="SM00276">
    <property type="entry name" value="GLECT"/>
    <property type="match status" value="1"/>
</dbReference>
<evidence type="ECO:0000256" key="1">
    <source>
        <dbReference type="ARBA" id="ARBA00022734"/>
    </source>
</evidence>
<keyword evidence="5" id="KW-1185">Reference proteome</keyword>
<evidence type="ECO:0000313" key="4">
    <source>
        <dbReference type="EMBL" id="GMS85413.1"/>
    </source>
</evidence>
<protein>
    <recommendedName>
        <fullName evidence="2">Galectin</fullName>
    </recommendedName>
</protein>
<keyword evidence="1 2" id="KW-0430">Lectin</keyword>
<evidence type="ECO:0000259" key="3">
    <source>
        <dbReference type="PROSITE" id="PS51304"/>
    </source>
</evidence>
<evidence type="ECO:0000256" key="2">
    <source>
        <dbReference type="RuleBase" id="RU102079"/>
    </source>
</evidence>
<dbReference type="InterPro" id="IPR001079">
    <property type="entry name" value="Galectin_CRD"/>
</dbReference>
<proteinExistence type="predicted"/>
<dbReference type="GO" id="GO:0016936">
    <property type="term" value="F:galactoside binding"/>
    <property type="evidence" value="ECO:0007669"/>
    <property type="project" value="TreeGrafter"/>
</dbReference>
<dbReference type="Proteomes" id="UP001432027">
    <property type="component" value="Unassembled WGS sequence"/>
</dbReference>
<name>A0AAV5SQK0_9BILA</name>
<dbReference type="SUPFAM" id="SSF49899">
    <property type="entry name" value="Concanavalin A-like lectins/glucanases"/>
    <property type="match status" value="1"/>
</dbReference>
<dbReference type="GO" id="GO:0030246">
    <property type="term" value="F:carbohydrate binding"/>
    <property type="evidence" value="ECO:0007669"/>
    <property type="project" value="UniProtKB-UniRule"/>
</dbReference>
<dbReference type="AlphaFoldDB" id="A0AAV5SQK0"/>
<dbReference type="InterPro" id="IPR044156">
    <property type="entry name" value="Galectin-like"/>
</dbReference>
<dbReference type="InterPro" id="IPR013320">
    <property type="entry name" value="ConA-like_dom_sf"/>
</dbReference>
<evidence type="ECO:0000313" key="5">
    <source>
        <dbReference type="Proteomes" id="UP001432027"/>
    </source>
</evidence>
<dbReference type="Pfam" id="PF00337">
    <property type="entry name" value="Gal-bind_lectin"/>
    <property type="match status" value="1"/>
</dbReference>